<dbReference type="Pfam" id="PF08282">
    <property type="entry name" value="Hydrolase_3"/>
    <property type="match status" value="1"/>
</dbReference>
<proteinExistence type="predicted"/>
<reference evidence="3" key="1">
    <citation type="submission" date="2022-10" db="EMBL/GenBank/DDBJ databases">
        <authorList>
            <person name="Chen Y."/>
            <person name="Dougan E. K."/>
            <person name="Chan C."/>
            <person name="Rhodes N."/>
            <person name="Thang M."/>
        </authorList>
    </citation>
    <scope>NUCLEOTIDE SEQUENCE</scope>
</reference>
<protein>
    <submittedName>
        <fullName evidence="5">HMP-PP phosphatase</fullName>
    </submittedName>
</protein>
<evidence type="ECO:0000313" key="3">
    <source>
        <dbReference type="EMBL" id="CAI3974301.1"/>
    </source>
</evidence>
<keyword evidence="1" id="KW-0472">Membrane</keyword>
<keyword evidence="1" id="KW-0812">Transmembrane</keyword>
<feature type="transmembrane region" description="Helical" evidence="1">
    <location>
        <begin position="352"/>
        <end position="373"/>
    </location>
</feature>
<evidence type="ECO:0000256" key="2">
    <source>
        <dbReference type="SAM" id="SignalP"/>
    </source>
</evidence>
<feature type="transmembrane region" description="Helical" evidence="1">
    <location>
        <begin position="321"/>
        <end position="340"/>
    </location>
</feature>
<reference evidence="4" key="2">
    <citation type="submission" date="2024-04" db="EMBL/GenBank/DDBJ databases">
        <authorList>
            <person name="Chen Y."/>
            <person name="Shah S."/>
            <person name="Dougan E. K."/>
            <person name="Thang M."/>
            <person name="Chan C."/>
        </authorList>
    </citation>
    <scope>NUCLEOTIDE SEQUENCE [LARGE SCALE GENOMIC DNA]</scope>
</reference>
<sequence length="491" mass="54071">MAKLKRRLLRSSYVSQWIAWLLVCLWLLSPDRSMDSQEVGFSLPKQQRRAKVVVTDVDGTLMNLAHALPDAHREALRECVRQGIPVVFATGKHRGPWVQRLLSQVVDTEIQALSPWTLNAPGVFVQGLRVCDADGQVVSSTLLERKIAKVCSDLAQKNGWTLLAYTDTDEIWSNQPDRDHLWQEALGEPPLMVKSLDDSIGVHKLIFLGRPEDEQDLRRSIESKVGEEASITVAIAGMVEVLPKGTSKAKGVRLALEVLDVDPSEVLALGDGENDVEMMELIRETIEPEEYLAAPLLLFVILLGAILGSVSAEGDEIAGHWMWASIFGFLAAISRATCSLQQRNSCSQMHHVVMLTYSGTIGLIMFGPIAAAYPQHARAMLSLDMTNFAPLVLFGVLSLSFTLGVLKAANSVWGTMSESTYTLVAGLSLCLQFVADLTFFPVTWARFTQSSVALAASCMIFSYAVSYKQVIRAEQCFSTAYSLFEPRNFQG</sequence>
<feature type="chain" id="PRO_5043271909" evidence="2">
    <location>
        <begin position="37"/>
        <end position="491"/>
    </location>
</feature>
<name>A0A9P1FFN1_9DINO</name>
<dbReference type="Gene3D" id="3.30.1240.10">
    <property type="match status" value="1"/>
</dbReference>
<dbReference type="EMBL" id="CAMXCT010000126">
    <property type="protein sequence ID" value="CAI3974301.1"/>
    <property type="molecule type" value="Genomic_DNA"/>
</dbReference>
<dbReference type="PANTHER" id="PTHR10000:SF8">
    <property type="entry name" value="HAD SUPERFAMILY HYDROLASE-LIKE, TYPE 3"/>
    <property type="match status" value="1"/>
</dbReference>
<dbReference type="InterPro" id="IPR023214">
    <property type="entry name" value="HAD_sf"/>
</dbReference>
<dbReference type="AlphaFoldDB" id="A0A9P1FFN1"/>
<keyword evidence="1" id="KW-1133">Transmembrane helix</keyword>
<dbReference type="InterPro" id="IPR036412">
    <property type="entry name" value="HAD-like_sf"/>
</dbReference>
<keyword evidence="2" id="KW-0732">Signal</keyword>
<dbReference type="GO" id="GO:0000287">
    <property type="term" value="F:magnesium ion binding"/>
    <property type="evidence" value="ECO:0007669"/>
    <property type="project" value="TreeGrafter"/>
</dbReference>
<dbReference type="PANTHER" id="PTHR10000">
    <property type="entry name" value="PHOSPHOSERINE PHOSPHATASE"/>
    <property type="match status" value="1"/>
</dbReference>
<dbReference type="GO" id="GO:0005829">
    <property type="term" value="C:cytosol"/>
    <property type="evidence" value="ECO:0007669"/>
    <property type="project" value="TreeGrafter"/>
</dbReference>
<comment type="caution">
    <text evidence="3">The sequence shown here is derived from an EMBL/GenBank/DDBJ whole genome shotgun (WGS) entry which is preliminary data.</text>
</comment>
<feature type="signal peptide" evidence="2">
    <location>
        <begin position="1"/>
        <end position="36"/>
    </location>
</feature>
<evidence type="ECO:0000313" key="4">
    <source>
        <dbReference type="EMBL" id="CAL1127676.1"/>
    </source>
</evidence>
<organism evidence="3">
    <name type="scientific">Cladocopium goreaui</name>
    <dbReference type="NCBI Taxonomy" id="2562237"/>
    <lineage>
        <taxon>Eukaryota</taxon>
        <taxon>Sar</taxon>
        <taxon>Alveolata</taxon>
        <taxon>Dinophyceae</taxon>
        <taxon>Suessiales</taxon>
        <taxon>Symbiodiniaceae</taxon>
        <taxon>Cladocopium</taxon>
    </lineage>
</organism>
<feature type="transmembrane region" description="Helical" evidence="1">
    <location>
        <begin position="388"/>
        <end position="409"/>
    </location>
</feature>
<evidence type="ECO:0000256" key="1">
    <source>
        <dbReference type="SAM" id="Phobius"/>
    </source>
</evidence>
<dbReference type="EMBL" id="CAMXCT030000126">
    <property type="protein sequence ID" value="CAL4761613.1"/>
    <property type="molecule type" value="Genomic_DNA"/>
</dbReference>
<evidence type="ECO:0000313" key="5">
    <source>
        <dbReference type="EMBL" id="CAL4761613.1"/>
    </source>
</evidence>
<gene>
    <name evidence="3" type="ORF">C1SCF055_LOCUS2717</name>
</gene>
<feature type="transmembrane region" description="Helical" evidence="1">
    <location>
        <begin position="447"/>
        <end position="465"/>
    </location>
</feature>
<dbReference type="EMBL" id="CAMXCT020000126">
    <property type="protein sequence ID" value="CAL1127676.1"/>
    <property type="molecule type" value="Genomic_DNA"/>
</dbReference>
<evidence type="ECO:0000313" key="6">
    <source>
        <dbReference type="Proteomes" id="UP001152797"/>
    </source>
</evidence>
<accession>A0A9P1FFN1</accession>
<keyword evidence="6" id="KW-1185">Reference proteome</keyword>
<dbReference type="SUPFAM" id="SSF56784">
    <property type="entry name" value="HAD-like"/>
    <property type="match status" value="1"/>
</dbReference>
<dbReference type="GO" id="GO:0016791">
    <property type="term" value="F:phosphatase activity"/>
    <property type="evidence" value="ECO:0007669"/>
    <property type="project" value="TreeGrafter"/>
</dbReference>
<dbReference type="Proteomes" id="UP001152797">
    <property type="component" value="Unassembled WGS sequence"/>
</dbReference>
<dbReference type="OrthoDB" id="27226at2759"/>
<feature type="transmembrane region" description="Helical" evidence="1">
    <location>
        <begin position="421"/>
        <end position="441"/>
    </location>
</feature>
<dbReference type="Gene3D" id="3.40.50.1000">
    <property type="entry name" value="HAD superfamily/HAD-like"/>
    <property type="match status" value="1"/>
</dbReference>
<feature type="transmembrane region" description="Helical" evidence="1">
    <location>
        <begin position="291"/>
        <end position="309"/>
    </location>
</feature>